<gene>
    <name evidence="2" type="ORF">BDK92_5184</name>
</gene>
<proteinExistence type="predicted"/>
<evidence type="ECO:0000313" key="2">
    <source>
        <dbReference type="EMBL" id="RKR90802.1"/>
    </source>
</evidence>
<keyword evidence="3" id="KW-1185">Reference proteome</keyword>
<feature type="compositionally biased region" description="Low complexity" evidence="1">
    <location>
        <begin position="16"/>
        <end position="25"/>
    </location>
</feature>
<organism evidence="2 3">
    <name type="scientific">Micromonospora pisi</name>
    <dbReference type="NCBI Taxonomy" id="589240"/>
    <lineage>
        <taxon>Bacteria</taxon>
        <taxon>Bacillati</taxon>
        <taxon>Actinomycetota</taxon>
        <taxon>Actinomycetes</taxon>
        <taxon>Micromonosporales</taxon>
        <taxon>Micromonosporaceae</taxon>
        <taxon>Micromonospora</taxon>
    </lineage>
</organism>
<evidence type="ECO:0000313" key="3">
    <source>
        <dbReference type="Proteomes" id="UP000277671"/>
    </source>
</evidence>
<dbReference type="Proteomes" id="UP000277671">
    <property type="component" value="Unassembled WGS sequence"/>
</dbReference>
<evidence type="ECO:0000256" key="1">
    <source>
        <dbReference type="SAM" id="MobiDB-lite"/>
    </source>
</evidence>
<name>A0A495JQY7_9ACTN</name>
<reference evidence="2 3" key="1">
    <citation type="submission" date="2018-10" db="EMBL/GenBank/DDBJ databases">
        <title>Sequencing the genomes of 1000 actinobacteria strains.</title>
        <authorList>
            <person name="Klenk H.-P."/>
        </authorList>
    </citation>
    <scope>NUCLEOTIDE SEQUENCE [LARGE SCALE GENOMIC DNA]</scope>
    <source>
        <strain evidence="2 3">DSM 45175</strain>
    </source>
</reference>
<feature type="region of interest" description="Disordered" evidence="1">
    <location>
        <begin position="1"/>
        <end position="25"/>
    </location>
</feature>
<dbReference type="EMBL" id="RBKT01000001">
    <property type="protein sequence ID" value="RKR90802.1"/>
    <property type="molecule type" value="Genomic_DNA"/>
</dbReference>
<accession>A0A495JQY7</accession>
<dbReference type="AlphaFoldDB" id="A0A495JQY7"/>
<sequence>MGRRGGMGFAETLGSPGAVGPGVAAGAAEGAGVAGAAGAAEFDDATNAPRNRRATGASTVLDADFTNSPISFNLARTVLLSTPSSFASSCTRALPATALLTPRSCGQYPQRPHSCT</sequence>
<protein>
    <submittedName>
        <fullName evidence="2">Uncharacterized protein</fullName>
    </submittedName>
</protein>
<comment type="caution">
    <text evidence="2">The sequence shown here is derived from an EMBL/GenBank/DDBJ whole genome shotgun (WGS) entry which is preliminary data.</text>
</comment>